<keyword evidence="2" id="KW-1185">Reference proteome</keyword>
<dbReference type="Pfam" id="PF24787">
    <property type="entry name" value="TEX47"/>
    <property type="match status" value="1"/>
</dbReference>
<proteinExistence type="predicted"/>
<reference evidence="1 2" key="1">
    <citation type="submission" date="2020-02" db="EMBL/GenBank/DDBJ databases">
        <title>Esox lucius (northern pike) genome, fEsoLuc1, primary haplotype.</title>
        <authorList>
            <person name="Myers G."/>
            <person name="Karagic N."/>
            <person name="Meyer A."/>
            <person name="Pippel M."/>
            <person name="Reichard M."/>
            <person name="Winkler S."/>
            <person name="Tracey A."/>
            <person name="Sims Y."/>
            <person name="Howe K."/>
            <person name="Rhie A."/>
            <person name="Formenti G."/>
            <person name="Durbin R."/>
            <person name="Fedrigo O."/>
            <person name="Jarvis E.D."/>
        </authorList>
    </citation>
    <scope>NUCLEOTIDE SEQUENCE [LARGE SCALE GENOMIC DNA]</scope>
</reference>
<dbReference type="Ensembl" id="ENSELUT00000102186.1">
    <property type="protein sequence ID" value="ENSELUP00000086419.1"/>
    <property type="gene ID" value="ENSELUG00000043001.1"/>
</dbReference>
<dbReference type="PANTHER" id="PTHR34035">
    <property type="entry name" value="TESTIS-EXPRESSED PROTEIN 47"/>
    <property type="match status" value="1"/>
</dbReference>
<dbReference type="GeneTree" id="ENSGT01010000226408"/>
<sequence length="143" mass="16573">MDLALIWILLPDRFFEPSFPLKEVRILVVSHCVPRMFPSWGYQLVTAPLSLQDPTALQQPVETLVTDSLAMVYKLCVRLVRRDSSSGQEAQEPNIPLEEDTILYICQSPVLRSPSNFLQIYTKPTHILMDSEVVWPTQRRLYW</sequence>
<organism evidence="1 2">
    <name type="scientific">Esox lucius</name>
    <name type="common">Northern pike</name>
    <dbReference type="NCBI Taxonomy" id="8010"/>
    <lineage>
        <taxon>Eukaryota</taxon>
        <taxon>Metazoa</taxon>
        <taxon>Chordata</taxon>
        <taxon>Craniata</taxon>
        <taxon>Vertebrata</taxon>
        <taxon>Euteleostomi</taxon>
        <taxon>Actinopterygii</taxon>
        <taxon>Neopterygii</taxon>
        <taxon>Teleostei</taxon>
        <taxon>Protacanthopterygii</taxon>
        <taxon>Esociformes</taxon>
        <taxon>Esocidae</taxon>
        <taxon>Esox</taxon>
    </lineage>
</organism>
<reference evidence="1" key="3">
    <citation type="submission" date="2025-09" db="UniProtKB">
        <authorList>
            <consortium name="Ensembl"/>
        </authorList>
    </citation>
    <scope>IDENTIFICATION</scope>
</reference>
<name>A0AAY5KB26_ESOLU</name>
<protein>
    <submittedName>
        <fullName evidence="1">Uncharacterized protein</fullName>
    </submittedName>
</protein>
<dbReference type="Proteomes" id="UP000265140">
    <property type="component" value="Chromosome 5"/>
</dbReference>
<evidence type="ECO:0000313" key="2">
    <source>
        <dbReference type="Proteomes" id="UP000265140"/>
    </source>
</evidence>
<dbReference type="PANTHER" id="PTHR34035:SF1">
    <property type="entry name" value="TESTIS-EXPRESSED PROTEIN 47"/>
    <property type="match status" value="1"/>
</dbReference>
<evidence type="ECO:0000313" key="1">
    <source>
        <dbReference type="Ensembl" id="ENSELUP00000086419.1"/>
    </source>
</evidence>
<accession>A0AAY5KB26</accession>
<dbReference type="AlphaFoldDB" id="A0AAY5KB26"/>
<reference evidence="1" key="2">
    <citation type="submission" date="2025-08" db="UniProtKB">
        <authorList>
            <consortium name="Ensembl"/>
        </authorList>
    </citation>
    <scope>IDENTIFICATION</scope>
</reference>
<dbReference type="InterPro" id="IPR055308">
    <property type="entry name" value="TEX47-like"/>
</dbReference>